<dbReference type="eggNOG" id="ENOG502SPNB">
    <property type="taxonomic scope" value="Eukaryota"/>
</dbReference>
<dbReference type="PANTHER" id="PTHR13600">
    <property type="entry name" value="LEUCINE CARBOXYL METHYLTRANSFERASE"/>
    <property type="match status" value="1"/>
</dbReference>
<keyword evidence="4" id="KW-0489">Methyltransferase</keyword>
<dbReference type="SUPFAM" id="SSF55729">
    <property type="entry name" value="Acyl-CoA N-acyltransferases (Nat)"/>
    <property type="match status" value="1"/>
</dbReference>
<dbReference type="OMA" id="CENRESA"/>
<dbReference type="RefSeq" id="XP_002186525.1">
    <property type="nucleotide sequence ID" value="XM_002186489.1"/>
</dbReference>
<dbReference type="HOGENOM" id="CLU_467336_0_0_1"/>
<dbReference type="Proteomes" id="UP000000759">
    <property type="component" value="Chromosome 3"/>
</dbReference>
<name>B5Y5U3_PHATC</name>
<dbReference type="STRING" id="556484.B5Y5U3"/>
<evidence type="ECO:0000313" key="9">
    <source>
        <dbReference type="EMBL" id="ACI65995.1"/>
    </source>
</evidence>
<evidence type="ECO:0000313" key="10">
    <source>
        <dbReference type="Proteomes" id="UP000000759"/>
    </source>
</evidence>
<dbReference type="InterPro" id="IPR029063">
    <property type="entry name" value="SAM-dependent_MTases_sf"/>
</dbReference>
<dbReference type="PaxDb" id="2850-Phatr44241"/>
<evidence type="ECO:0000256" key="3">
    <source>
        <dbReference type="ARBA" id="ARBA00012834"/>
    </source>
</evidence>
<dbReference type="GO" id="GO:0032259">
    <property type="term" value="P:methylation"/>
    <property type="evidence" value="ECO:0007669"/>
    <property type="project" value="UniProtKB-KW"/>
</dbReference>
<dbReference type="OrthoDB" id="203237at2759"/>
<reference evidence="10" key="2">
    <citation type="submission" date="2008-08" db="EMBL/GenBank/DDBJ databases">
        <authorList>
            <consortium name="Diatom Consortium"/>
            <person name="Grigoriev I."/>
            <person name="Grimwood J."/>
            <person name="Kuo A."/>
            <person name="Otillar R.P."/>
            <person name="Salamov A."/>
            <person name="Detter J.C."/>
            <person name="Lindquist E."/>
            <person name="Shapiro H."/>
            <person name="Lucas S."/>
            <person name="Glavina del Rio T."/>
            <person name="Pitluck S."/>
            <person name="Rokhsar D."/>
            <person name="Bowler C."/>
        </authorList>
    </citation>
    <scope>GENOME REANNOTATION</scope>
    <source>
        <strain evidence="10">CCAP 1055/1</strain>
    </source>
</reference>
<keyword evidence="6" id="KW-0949">S-adenosyl-L-methionine</keyword>
<dbReference type="EC" id="2.1.1.233" evidence="3"/>
<evidence type="ECO:0000256" key="1">
    <source>
        <dbReference type="ARBA" id="ARBA00000724"/>
    </source>
</evidence>
<dbReference type="Gene3D" id="3.40.630.30">
    <property type="match status" value="1"/>
</dbReference>
<dbReference type="KEGG" id="pti:PHATR_44241"/>
<dbReference type="InterPro" id="IPR007213">
    <property type="entry name" value="Ppm1/Ppm2/Tcmp"/>
</dbReference>
<evidence type="ECO:0000259" key="8">
    <source>
        <dbReference type="PROSITE" id="PS51186"/>
    </source>
</evidence>
<gene>
    <name evidence="9" type="ORF">PHATR_44241</name>
</gene>
<dbReference type="Pfam" id="PF13508">
    <property type="entry name" value="Acetyltransf_7"/>
    <property type="match status" value="1"/>
</dbReference>
<evidence type="ECO:0000256" key="7">
    <source>
        <dbReference type="ARBA" id="ARBA00032526"/>
    </source>
</evidence>
<feature type="domain" description="N-acetyltransferase" evidence="8">
    <location>
        <begin position="397"/>
        <end position="576"/>
    </location>
</feature>
<evidence type="ECO:0000256" key="5">
    <source>
        <dbReference type="ARBA" id="ARBA00022679"/>
    </source>
</evidence>
<dbReference type="Pfam" id="PF04072">
    <property type="entry name" value="LCM"/>
    <property type="match status" value="1"/>
</dbReference>
<dbReference type="GO" id="GO:0016747">
    <property type="term" value="F:acyltransferase activity, transferring groups other than amino-acyl groups"/>
    <property type="evidence" value="ECO:0007669"/>
    <property type="project" value="InterPro"/>
</dbReference>
<organism evidence="9 10">
    <name type="scientific">Phaeodactylum tricornutum (strain CCAP 1055/1)</name>
    <dbReference type="NCBI Taxonomy" id="556484"/>
    <lineage>
        <taxon>Eukaryota</taxon>
        <taxon>Sar</taxon>
        <taxon>Stramenopiles</taxon>
        <taxon>Ochrophyta</taxon>
        <taxon>Bacillariophyta</taxon>
        <taxon>Bacillariophyceae</taxon>
        <taxon>Bacillariophycidae</taxon>
        <taxon>Naviculales</taxon>
        <taxon>Phaeodactylaceae</taxon>
        <taxon>Phaeodactylum</taxon>
    </lineage>
</organism>
<dbReference type="InterPro" id="IPR016181">
    <property type="entry name" value="Acyl_CoA_acyltransferase"/>
</dbReference>
<comment type="catalytic activity">
    <reaction evidence="1">
        <text>[phosphatase 2A protein]-C-terminal L-leucine + S-adenosyl-L-methionine = [phosphatase 2A protein]-C-terminal L-leucine methyl ester + S-adenosyl-L-homocysteine</text>
        <dbReference type="Rhea" id="RHEA:48544"/>
        <dbReference type="Rhea" id="RHEA-COMP:12134"/>
        <dbReference type="Rhea" id="RHEA-COMP:12135"/>
        <dbReference type="ChEBI" id="CHEBI:57856"/>
        <dbReference type="ChEBI" id="CHEBI:59789"/>
        <dbReference type="ChEBI" id="CHEBI:90516"/>
        <dbReference type="ChEBI" id="CHEBI:90517"/>
        <dbReference type="EC" id="2.1.1.233"/>
    </reaction>
</comment>
<accession>B5Y5U3</accession>
<keyword evidence="5" id="KW-0808">Transferase</keyword>
<dbReference type="InParanoid" id="B5Y5U3"/>
<dbReference type="CDD" id="cd04301">
    <property type="entry name" value="NAT_SF"/>
    <property type="match status" value="1"/>
</dbReference>
<dbReference type="PANTHER" id="PTHR13600:SF21">
    <property type="entry name" value="LEUCINE CARBOXYL METHYLTRANSFERASE 1"/>
    <property type="match status" value="1"/>
</dbReference>
<evidence type="ECO:0000256" key="6">
    <source>
        <dbReference type="ARBA" id="ARBA00022691"/>
    </source>
</evidence>
<sequence>MESSVTKTAKDALQAKASAYRAGYRSSCHDEKDTHSYGSLLEQAATALIGQNRRQTPLINAGYAVRIAVILDQVGSFLRLPVLHRHSYDIEDTKSTNRNRKQLIFLGAGLDVTGIWAALLSDPGNVDIHVLEVDFPDVVNAKRDFLERNLKWTRADDNAGEDVVCYSVNGSSLTTFTLVAADLRKASKYGNIAGAAHPNVATLVVSELVVAYLGEVVCQTLLQFCASTLCENRESAMILYEPLKPVEYDRSVLSAYQRCYYAHFKAKLERGESETGQHHSVLAPVGASCEAVTTRLLQYGFAFPRIIDVGTAALYARAHGAMLTPLEMFDEHMALDLHLRSYALAVAFSPSRHITNLILERTLCPWVTGVRPSRFQLDRVRGGSIGWLSAIERCDENQVRTLFEGTYEHLFEMYPGVHRMVKSVLKKDLLATVGKDGDSISDIAQRFRDMGGFFLVATECHDMSDTVQRKIVGCIGLRRYAEGKKSIEGSNMYEITRFFVDPHMRACGVGNELWNFAKGLVMQQDGFSSTTSSTGVSFVATTPVFLKEANAFYPSQGFVIKKETTMGGIPMRTYIHTYNSTSNR</sequence>
<dbReference type="GO" id="GO:0018423">
    <property type="term" value="F:protein C-terminal leucine carboxyl O-methyltransferase activity"/>
    <property type="evidence" value="ECO:0007669"/>
    <property type="project" value="UniProtKB-EC"/>
</dbReference>
<dbReference type="EMBL" id="CP001142">
    <property type="protein sequence ID" value="ACI65995.1"/>
    <property type="molecule type" value="Genomic_DNA"/>
</dbReference>
<protein>
    <recommendedName>
        <fullName evidence="3">[phosphatase 2A protein]-leucine-carboxy methyltransferase</fullName>
        <ecNumber evidence="3">2.1.1.233</ecNumber>
    </recommendedName>
    <alternativeName>
        <fullName evidence="7">[Phosphatase 2A protein]-leucine-carboxy methyltransferase 1</fullName>
    </alternativeName>
</protein>
<dbReference type="Gene3D" id="3.40.50.150">
    <property type="entry name" value="Vaccinia Virus protein VP39"/>
    <property type="match status" value="1"/>
</dbReference>
<reference evidence="9 10" key="1">
    <citation type="journal article" date="2008" name="Nature">
        <title>The Phaeodactylum genome reveals the evolutionary history of diatom genomes.</title>
        <authorList>
            <person name="Bowler C."/>
            <person name="Allen A.E."/>
            <person name="Badger J.H."/>
            <person name="Grimwood J."/>
            <person name="Jabbari K."/>
            <person name="Kuo A."/>
            <person name="Maheswari U."/>
            <person name="Martens C."/>
            <person name="Maumus F."/>
            <person name="Otillar R.P."/>
            <person name="Rayko E."/>
            <person name="Salamov A."/>
            <person name="Vandepoele K."/>
            <person name="Beszteri B."/>
            <person name="Gruber A."/>
            <person name="Heijde M."/>
            <person name="Katinka M."/>
            <person name="Mock T."/>
            <person name="Valentin K."/>
            <person name="Verret F."/>
            <person name="Berges J.A."/>
            <person name="Brownlee C."/>
            <person name="Cadoret J.P."/>
            <person name="Chiovitti A."/>
            <person name="Choi C.J."/>
            <person name="Coesel S."/>
            <person name="De Martino A."/>
            <person name="Detter J.C."/>
            <person name="Durkin C."/>
            <person name="Falciatore A."/>
            <person name="Fournet J."/>
            <person name="Haruta M."/>
            <person name="Huysman M.J."/>
            <person name="Jenkins B.D."/>
            <person name="Jiroutova K."/>
            <person name="Jorgensen R.E."/>
            <person name="Joubert Y."/>
            <person name="Kaplan A."/>
            <person name="Kroger N."/>
            <person name="Kroth P.G."/>
            <person name="La Roche J."/>
            <person name="Lindquist E."/>
            <person name="Lommer M."/>
            <person name="Martin-Jezequel V."/>
            <person name="Lopez P.J."/>
            <person name="Lucas S."/>
            <person name="Mangogna M."/>
            <person name="McGinnis K."/>
            <person name="Medlin L.K."/>
            <person name="Montsant A."/>
            <person name="Oudot-Le Secq M.P."/>
            <person name="Napoli C."/>
            <person name="Obornik M."/>
            <person name="Parker M.S."/>
            <person name="Petit J.L."/>
            <person name="Porcel B.M."/>
            <person name="Poulsen N."/>
            <person name="Robison M."/>
            <person name="Rychlewski L."/>
            <person name="Rynearson T.A."/>
            <person name="Schmutz J."/>
            <person name="Shapiro H."/>
            <person name="Siaut M."/>
            <person name="Stanley M."/>
            <person name="Sussman M.R."/>
            <person name="Taylor A.R."/>
            <person name="Vardi A."/>
            <person name="von Dassow P."/>
            <person name="Vyverman W."/>
            <person name="Willis A."/>
            <person name="Wyrwicz L.S."/>
            <person name="Rokhsar D.S."/>
            <person name="Weissenbach J."/>
            <person name="Armbrust E.V."/>
            <person name="Green B.R."/>
            <person name="Van de Peer Y."/>
            <person name="Grigoriev I.V."/>
        </authorList>
    </citation>
    <scope>NUCLEOTIDE SEQUENCE [LARGE SCALE GENOMIC DNA]</scope>
    <source>
        <strain evidence="9 10">CCAP 1055/1</strain>
    </source>
</reference>
<proteinExistence type="inferred from homology"/>
<keyword evidence="10" id="KW-1185">Reference proteome</keyword>
<evidence type="ECO:0000256" key="4">
    <source>
        <dbReference type="ARBA" id="ARBA00022603"/>
    </source>
</evidence>
<evidence type="ECO:0000256" key="2">
    <source>
        <dbReference type="ARBA" id="ARBA00010703"/>
    </source>
</evidence>
<dbReference type="GeneID" id="7204142"/>
<dbReference type="InterPro" id="IPR016651">
    <property type="entry name" value="LCMT1"/>
</dbReference>
<dbReference type="PROSITE" id="PS51186">
    <property type="entry name" value="GNAT"/>
    <property type="match status" value="1"/>
</dbReference>
<dbReference type="AlphaFoldDB" id="B5Y5U3"/>
<comment type="similarity">
    <text evidence="2">Belongs to the methyltransferase superfamily. LCMT family.</text>
</comment>
<dbReference type="SUPFAM" id="SSF53335">
    <property type="entry name" value="S-adenosyl-L-methionine-dependent methyltransferases"/>
    <property type="match status" value="1"/>
</dbReference>
<dbReference type="InterPro" id="IPR000182">
    <property type="entry name" value="GNAT_dom"/>
</dbReference>